<keyword evidence="1" id="KW-1133">Transmembrane helix</keyword>
<keyword evidence="1" id="KW-0472">Membrane</keyword>
<protein>
    <submittedName>
        <fullName evidence="2">Uncharacterized protein</fullName>
    </submittedName>
</protein>
<dbReference type="AlphaFoldDB" id="X0XTC9"/>
<feature type="transmembrane region" description="Helical" evidence="1">
    <location>
        <begin position="14"/>
        <end position="35"/>
    </location>
</feature>
<comment type="caution">
    <text evidence="2">The sequence shown here is derived from an EMBL/GenBank/DDBJ whole genome shotgun (WGS) entry which is preliminary data.</text>
</comment>
<evidence type="ECO:0000313" key="2">
    <source>
        <dbReference type="EMBL" id="GAG46490.1"/>
    </source>
</evidence>
<reference evidence="2" key="1">
    <citation type="journal article" date="2014" name="Front. Microbiol.">
        <title>High frequency of phylogenetically diverse reductive dehalogenase-homologous genes in deep subseafloor sedimentary metagenomes.</title>
        <authorList>
            <person name="Kawai M."/>
            <person name="Futagami T."/>
            <person name="Toyoda A."/>
            <person name="Takaki Y."/>
            <person name="Nishi S."/>
            <person name="Hori S."/>
            <person name="Arai W."/>
            <person name="Tsubouchi T."/>
            <person name="Morono Y."/>
            <person name="Uchiyama I."/>
            <person name="Ito T."/>
            <person name="Fujiyama A."/>
            <person name="Inagaki F."/>
            <person name="Takami H."/>
        </authorList>
    </citation>
    <scope>NUCLEOTIDE SEQUENCE</scope>
    <source>
        <strain evidence="2">Expedition CK06-06</strain>
    </source>
</reference>
<sequence>MLERLKNALRRRKGWLIVVALMSALGAGLLCVLLFSNPQWHKYVYLFQLKVRSEAHKEKMKRPPSGYTGIWRTWERGNPWDIEDVGLVQANLVCRDGRVQKKIRYYREGKGS</sequence>
<organism evidence="2">
    <name type="scientific">marine sediment metagenome</name>
    <dbReference type="NCBI Taxonomy" id="412755"/>
    <lineage>
        <taxon>unclassified sequences</taxon>
        <taxon>metagenomes</taxon>
        <taxon>ecological metagenomes</taxon>
    </lineage>
</organism>
<feature type="non-terminal residue" evidence="2">
    <location>
        <position position="112"/>
    </location>
</feature>
<keyword evidence="1" id="KW-0812">Transmembrane</keyword>
<gene>
    <name evidence="2" type="ORF">S01H1_80276</name>
</gene>
<proteinExistence type="predicted"/>
<name>X0XTC9_9ZZZZ</name>
<dbReference type="EMBL" id="BARS01054193">
    <property type="protein sequence ID" value="GAG46490.1"/>
    <property type="molecule type" value="Genomic_DNA"/>
</dbReference>
<accession>X0XTC9</accession>
<evidence type="ECO:0000256" key="1">
    <source>
        <dbReference type="SAM" id="Phobius"/>
    </source>
</evidence>